<dbReference type="InterPro" id="IPR001867">
    <property type="entry name" value="OmpR/PhoB-type_DNA-bd"/>
</dbReference>
<dbReference type="GO" id="GO:0000160">
    <property type="term" value="P:phosphorelay signal transduction system"/>
    <property type="evidence" value="ECO:0007669"/>
    <property type="project" value="InterPro"/>
</dbReference>
<dbReference type="PANTHER" id="PTHR47691:SF3">
    <property type="entry name" value="HTH-TYPE TRANSCRIPTIONAL REGULATOR RV0890C-RELATED"/>
    <property type="match status" value="1"/>
</dbReference>
<evidence type="ECO:0000256" key="1">
    <source>
        <dbReference type="ARBA" id="ARBA00023125"/>
    </source>
</evidence>
<proteinExistence type="predicted"/>
<dbReference type="EMBL" id="JAAVLW010000012">
    <property type="protein sequence ID" value="NOJ50572.1"/>
    <property type="molecule type" value="Genomic_DNA"/>
</dbReference>
<dbReference type="CDD" id="cd00383">
    <property type="entry name" value="trans_reg_C"/>
    <property type="match status" value="1"/>
</dbReference>
<dbReference type="InterPro" id="IPR036388">
    <property type="entry name" value="WH-like_DNA-bd_sf"/>
</dbReference>
<dbReference type="Gene3D" id="1.10.10.10">
    <property type="entry name" value="Winged helix-like DNA-binding domain superfamily/Winged helix DNA-binding domain"/>
    <property type="match status" value="1"/>
</dbReference>
<dbReference type="PROSITE" id="PS51755">
    <property type="entry name" value="OMPR_PHOB"/>
    <property type="match status" value="1"/>
</dbReference>
<dbReference type="PRINTS" id="PR00364">
    <property type="entry name" value="DISEASERSIST"/>
</dbReference>
<name>A0A7Y4HB88_9BRAD</name>
<evidence type="ECO:0000256" key="2">
    <source>
        <dbReference type="PROSITE-ProRule" id="PRU01091"/>
    </source>
</evidence>
<comment type="caution">
    <text evidence="4">The sequence shown here is derived from an EMBL/GenBank/DDBJ whole genome shotgun (WGS) entry which is preliminary data.</text>
</comment>
<dbReference type="SMART" id="SM00862">
    <property type="entry name" value="Trans_reg_C"/>
    <property type="match status" value="1"/>
</dbReference>
<keyword evidence="5" id="KW-1185">Reference proteome</keyword>
<dbReference type="SUPFAM" id="SSF46894">
    <property type="entry name" value="C-terminal effector domain of the bipartite response regulators"/>
    <property type="match status" value="1"/>
</dbReference>
<dbReference type="GO" id="GO:0003677">
    <property type="term" value="F:DNA binding"/>
    <property type="evidence" value="ECO:0007669"/>
    <property type="project" value="UniProtKB-UniRule"/>
</dbReference>
<dbReference type="RefSeq" id="WP_171713617.1">
    <property type="nucleotide sequence ID" value="NZ_JAAVLW010000012.1"/>
</dbReference>
<feature type="DNA-binding region" description="OmpR/PhoB-type" evidence="2">
    <location>
        <begin position="5"/>
        <end position="102"/>
    </location>
</feature>
<evidence type="ECO:0000313" key="5">
    <source>
        <dbReference type="Proteomes" id="UP000528734"/>
    </source>
</evidence>
<gene>
    <name evidence="4" type="ORF">HCN50_30810</name>
</gene>
<dbReference type="InterPro" id="IPR041664">
    <property type="entry name" value="AAA_16"/>
</dbReference>
<dbReference type="Pfam" id="PF00486">
    <property type="entry name" value="Trans_reg_C"/>
    <property type="match status" value="1"/>
</dbReference>
<evidence type="ECO:0000259" key="3">
    <source>
        <dbReference type="PROSITE" id="PS51755"/>
    </source>
</evidence>
<dbReference type="Proteomes" id="UP000528734">
    <property type="component" value="Unassembled WGS sequence"/>
</dbReference>
<dbReference type="GO" id="GO:0006355">
    <property type="term" value="P:regulation of DNA-templated transcription"/>
    <property type="evidence" value="ECO:0007669"/>
    <property type="project" value="InterPro"/>
</dbReference>
<dbReference type="Pfam" id="PF13191">
    <property type="entry name" value="AAA_16"/>
    <property type="match status" value="1"/>
</dbReference>
<dbReference type="PANTHER" id="PTHR47691">
    <property type="entry name" value="REGULATOR-RELATED"/>
    <property type="match status" value="1"/>
</dbReference>
<dbReference type="InterPro" id="IPR016032">
    <property type="entry name" value="Sig_transdc_resp-reg_C-effctor"/>
</dbReference>
<dbReference type="AlphaFoldDB" id="A0A7Y4HB88"/>
<sequence>MKPSPQTIVIGDYTVDLSRELLTDVRGEAVPLRPRAWQVLKLLALRAGCLVSKDELLQQVWAGSVVTEDSLVQAIGDVRRALGKFGRTALRTLPRRGYMLVGATDADAQRCPAETSSVLLGDRLRTEALRRFVGRDAELGHLRSAISPDQPRTPLYFIHGPGGIGKTTLLERLRAEAVACGIGFIMIDAAGIPPRHDAVIAAVTNTFEPDGTARGLEALASGRLASDRNVLVIDSFEHLEPISSWMRDTLLPSLPLQMTVVLAGRQPPDSRWTAHPLWCTGMHCISLDSLSRTESARLLTAYDVAEGSHAAILDLCHGHPLALVMLAAEVRRADRVPQGLGPDLVSELTRRCVAQAPTPLHRAALEACAQALTTSVALLSDVVDAANATILFEWLAAQNYVRASPHGLQPHELVRVAIDEELRWRDAQGWRALQHAINRHLIRRLQEGKDISRTAVELQFLGRHSPLMQRYFDYSALGKMTVGSATEADASGIARLRDAALPPAERVLFDHWRGHSATRTLVARHRDGEVCGVTLVLQLDQLDDRSAAVDPVVNAVRGALGEALHDPEEARTSLMSRFTIPEGERRALNPAMNALQMCHSTLWATEPNLRFYVVVSVHPDHFAPLLEGTGFQRLSGCDLVIDGLPIGCFVHNWQTEPWLDWRDRMLDMPPSSHR</sequence>
<keyword evidence="1 2" id="KW-0238">DNA-binding</keyword>
<organism evidence="4 5">
    <name type="scientific">Bradyrhizobium archetypum</name>
    <dbReference type="NCBI Taxonomy" id="2721160"/>
    <lineage>
        <taxon>Bacteria</taxon>
        <taxon>Pseudomonadati</taxon>
        <taxon>Pseudomonadota</taxon>
        <taxon>Alphaproteobacteria</taxon>
        <taxon>Hyphomicrobiales</taxon>
        <taxon>Nitrobacteraceae</taxon>
        <taxon>Bradyrhizobium</taxon>
    </lineage>
</organism>
<dbReference type="SUPFAM" id="SSF52540">
    <property type="entry name" value="P-loop containing nucleoside triphosphate hydrolases"/>
    <property type="match status" value="1"/>
</dbReference>
<evidence type="ECO:0000313" key="4">
    <source>
        <dbReference type="EMBL" id="NOJ50572.1"/>
    </source>
</evidence>
<protein>
    <submittedName>
        <fullName evidence="4">AAA family ATPase</fullName>
    </submittedName>
</protein>
<reference evidence="4 5" key="1">
    <citation type="submission" date="2020-03" db="EMBL/GenBank/DDBJ databases">
        <title>Bradyrhizobium diversity isolated from nodules of Muelleranthus trifoliolatus.</title>
        <authorList>
            <person name="Klepa M."/>
            <person name="Helene L."/>
            <person name="Hungria M."/>
        </authorList>
    </citation>
    <scope>NUCLEOTIDE SEQUENCE [LARGE SCALE GENOMIC DNA]</scope>
    <source>
        <strain evidence="4 5">WSM 1744</strain>
    </source>
</reference>
<feature type="domain" description="OmpR/PhoB-type" evidence="3">
    <location>
        <begin position="5"/>
        <end position="102"/>
    </location>
</feature>
<accession>A0A7Y4HB88</accession>
<dbReference type="InterPro" id="IPR027417">
    <property type="entry name" value="P-loop_NTPase"/>
</dbReference>
<dbReference type="Gene3D" id="3.40.50.300">
    <property type="entry name" value="P-loop containing nucleotide triphosphate hydrolases"/>
    <property type="match status" value="1"/>
</dbReference>